<reference evidence="3" key="1">
    <citation type="submission" date="2012-12" db="EMBL/GenBank/DDBJ databases">
        <authorList>
            <person name="Hellsten U."/>
            <person name="Grimwood J."/>
            <person name="Chapman J.A."/>
            <person name="Shapiro H."/>
            <person name="Aerts A."/>
            <person name="Otillar R.P."/>
            <person name="Terry A.Y."/>
            <person name="Boore J.L."/>
            <person name="Simakov O."/>
            <person name="Marletaz F."/>
            <person name="Cho S.-J."/>
            <person name="Edsinger-Gonzales E."/>
            <person name="Havlak P."/>
            <person name="Kuo D.-H."/>
            <person name="Larsson T."/>
            <person name="Lv J."/>
            <person name="Arendt D."/>
            <person name="Savage R."/>
            <person name="Osoegawa K."/>
            <person name="de Jong P."/>
            <person name="Lindberg D.R."/>
            <person name="Seaver E.C."/>
            <person name="Weisblat D.A."/>
            <person name="Putnam N.H."/>
            <person name="Grigoriev I.V."/>
            <person name="Rokhsar D.S."/>
        </authorList>
    </citation>
    <scope>NUCLEOTIDE SEQUENCE</scope>
    <source>
        <strain evidence="3">I ESC-2004</strain>
    </source>
</reference>
<dbReference type="Gene3D" id="3.30.559.10">
    <property type="entry name" value="Chloramphenicol acetyltransferase-like domain"/>
    <property type="match status" value="1"/>
</dbReference>
<evidence type="ECO:0008006" key="4">
    <source>
        <dbReference type="Google" id="ProtNLM"/>
    </source>
</evidence>
<dbReference type="HOGENOM" id="CLU_474301_0_0_1"/>
<proteinExistence type="predicted"/>
<protein>
    <recommendedName>
        <fullName evidence="4">Condensation domain-containing protein</fullName>
    </recommendedName>
</protein>
<dbReference type="OrthoDB" id="6097357at2759"/>
<dbReference type="SUPFAM" id="SSF52777">
    <property type="entry name" value="CoA-dependent acyltransferases"/>
    <property type="match status" value="1"/>
</dbReference>
<dbReference type="InterPro" id="IPR052058">
    <property type="entry name" value="Alcohol_O-acetyltransferase"/>
</dbReference>
<dbReference type="AlphaFoldDB" id="R7U3R5"/>
<dbReference type="EMBL" id="KB308479">
    <property type="protein sequence ID" value="ELT97795.1"/>
    <property type="molecule type" value="Genomic_DNA"/>
</dbReference>
<gene>
    <name evidence="1" type="ORF">CAPTEDRAFT_226712</name>
</gene>
<accession>R7U3R5</accession>
<sequence>MKWVASLKHNVVKMDSHPFGFTVRQLSAQETIADLQQFHGANILIHASIIKSEVKLTQSNFEQALRKLVDFQPTLRMKIASSVSQDCRSSLTRRFEEMTPVHIDFMLHLSDKRDSWIRLVEDEMATAFNSQTGPLWKVMYVEMPPPAQHSNGNGSLNYGTLQSQAASESHITIHSGPTSFISMSTAPPEPQLSYNHEGVLIFKIHHAIADGVSMMSLIQDQFLHILKGLLTSGSLPSFSIPSHIMPAADSAFKNPKLTGKYLRIINYENAISARTLKPPVQGVHPPPVPLIGSPTGLVATPRNTAKVWCYKLPRALGKAIKDTCQRYRVTLEDTLIFGACHALAFNTDGGNMKLPGDSVLCSHATDLRQFQRKHGNVHPLGMWKGYDVKRFKVKEHSNISTSDKFWKAVGKFASSQSGARRPWSSTRVYQDLLEVVQANANVRPVAEMYKSHMEISVFHKEAQSDRIPSDYASQGPLTQTPNANWVNLAEQYVFCSVSDLSNSPMSLSFVFYGERAYCNVTYNSHWLSEDFIKAFVIAHTRIMTRVTLTGSGHSLQKNKISKKIVAVQRAKNLKR</sequence>
<name>R7U3R5_CAPTE</name>
<evidence type="ECO:0000313" key="1">
    <source>
        <dbReference type="EMBL" id="ELT97795.1"/>
    </source>
</evidence>
<organism evidence="1">
    <name type="scientific">Capitella teleta</name>
    <name type="common">Polychaete worm</name>
    <dbReference type="NCBI Taxonomy" id="283909"/>
    <lineage>
        <taxon>Eukaryota</taxon>
        <taxon>Metazoa</taxon>
        <taxon>Spiralia</taxon>
        <taxon>Lophotrochozoa</taxon>
        <taxon>Annelida</taxon>
        <taxon>Polychaeta</taxon>
        <taxon>Sedentaria</taxon>
        <taxon>Scolecida</taxon>
        <taxon>Capitellidae</taxon>
        <taxon>Capitella</taxon>
    </lineage>
</organism>
<reference evidence="1 3" key="2">
    <citation type="journal article" date="2013" name="Nature">
        <title>Insights into bilaterian evolution from three spiralian genomes.</title>
        <authorList>
            <person name="Simakov O."/>
            <person name="Marletaz F."/>
            <person name="Cho S.J."/>
            <person name="Edsinger-Gonzales E."/>
            <person name="Havlak P."/>
            <person name="Hellsten U."/>
            <person name="Kuo D.H."/>
            <person name="Larsson T."/>
            <person name="Lv J."/>
            <person name="Arendt D."/>
            <person name="Savage R."/>
            <person name="Osoegawa K."/>
            <person name="de Jong P."/>
            <person name="Grimwood J."/>
            <person name="Chapman J.A."/>
            <person name="Shapiro H."/>
            <person name="Aerts A."/>
            <person name="Otillar R.P."/>
            <person name="Terry A.Y."/>
            <person name="Boore J.L."/>
            <person name="Grigoriev I.V."/>
            <person name="Lindberg D.R."/>
            <person name="Seaver E.C."/>
            <person name="Weisblat D.A."/>
            <person name="Putnam N.H."/>
            <person name="Rokhsar D.S."/>
        </authorList>
    </citation>
    <scope>NUCLEOTIDE SEQUENCE</scope>
    <source>
        <strain evidence="1 3">I ESC-2004</strain>
    </source>
</reference>
<dbReference type="PANTHER" id="PTHR28037">
    <property type="entry name" value="ALCOHOL O-ACETYLTRANSFERASE 1-RELATED"/>
    <property type="match status" value="1"/>
</dbReference>
<evidence type="ECO:0000313" key="3">
    <source>
        <dbReference type="Proteomes" id="UP000014760"/>
    </source>
</evidence>
<dbReference type="Proteomes" id="UP000014760">
    <property type="component" value="Unassembled WGS sequence"/>
</dbReference>
<keyword evidence="3" id="KW-1185">Reference proteome</keyword>
<reference evidence="2" key="3">
    <citation type="submission" date="2015-06" db="UniProtKB">
        <authorList>
            <consortium name="EnsemblMetazoa"/>
        </authorList>
    </citation>
    <scope>IDENTIFICATION</scope>
</reference>
<dbReference type="EMBL" id="AMQN01002151">
    <property type="status" value="NOT_ANNOTATED_CDS"/>
    <property type="molecule type" value="Genomic_DNA"/>
</dbReference>
<dbReference type="PANTHER" id="PTHR28037:SF1">
    <property type="entry name" value="ALCOHOL O-ACETYLTRANSFERASE 1-RELATED"/>
    <property type="match status" value="1"/>
</dbReference>
<dbReference type="InterPro" id="IPR023213">
    <property type="entry name" value="CAT-like_dom_sf"/>
</dbReference>
<evidence type="ECO:0000313" key="2">
    <source>
        <dbReference type="EnsemblMetazoa" id="CapteP226712"/>
    </source>
</evidence>
<dbReference type="EnsemblMetazoa" id="CapteT226712">
    <property type="protein sequence ID" value="CapteP226712"/>
    <property type="gene ID" value="CapteG226712"/>
</dbReference>